<comment type="caution">
    <text evidence="2">The sequence shown here is derived from an EMBL/GenBank/DDBJ whole genome shotgun (WGS) entry which is preliminary data.</text>
</comment>
<dbReference type="Proteomes" id="UP000050827">
    <property type="component" value="Unassembled WGS sequence"/>
</dbReference>
<accession>A0A0Q0XQQ3</accession>
<gene>
    <name evidence="2" type="ORF">AAY42_17675</name>
</gene>
<proteinExistence type="predicted"/>
<dbReference type="RefSeq" id="WP_055397603.1">
    <property type="nucleotide sequence ID" value="NZ_LCTZ01000002.1"/>
</dbReference>
<dbReference type="EMBL" id="LCTZ01000002">
    <property type="protein sequence ID" value="KQC31497.1"/>
    <property type="molecule type" value="Genomic_DNA"/>
</dbReference>
<name>A0A0Q0XQQ3_9FLAO</name>
<evidence type="ECO:0000313" key="2">
    <source>
        <dbReference type="EMBL" id="KQC31497.1"/>
    </source>
</evidence>
<keyword evidence="1" id="KW-1133">Transmembrane helix</keyword>
<feature type="transmembrane region" description="Helical" evidence="1">
    <location>
        <begin position="6"/>
        <end position="24"/>
    </location>
</feature>
<keyword evidence="3" id="KW-1185">Reference proteome</keyword>
<evidence type="ECO:0000313" key="3">
    <source>
        <dbReference type="Proteomes" id="UP000050827"/>
    </source>
</evidence>
<keyword evidence="1" id="KW-0812">Transmembrane</keyword>
<evidence type="ECO:0000256" key="1">
    <source>
        <dbReference type="SAM" id="Phobius"/>
    </source>
</evidence>
<protein>
    <submittedName>
        <fullName evidence="2">Uncharacterized protein</fullName>
    </submittedName>
</protein>
<sequence length="196" mass="23223">MDWIVIGLFVFFCYDLVKLINKAMERKKKLRQAQLKDIPTQIDLPNKLNFLNKRISINEKSIDVFSKNKVILHLSKVKKQIELRKSMGNKILKFNDIHFVFLEYNQYEKDTLIDSFSSGSSYDKNVWNNSIMAMLKNGQQVKLFEAKLEETNYEQLVDYQISGKYEEKSYLENGKKIVRLFSHYTNKKYLIVNNTV</sequence>
<keyword evidence="1" id="KW-0472">Membrane</keyword>
<dbReference type="OrthoDB" id="1434227at2"/>
<reference evidence="2 3" key="1">
    <citation type="submission" date="2015-04" db="EMBL/GenBank/DDBJ databases">
        <title>Complete genome of flavobacterium.</title>
        <authorList>
            <person name="Kwon Y.M."/>
            <person name="Kim S.-J."/>
        </authorList>
    </citation>
    <scope>NUCLEOTIDE SEQUENCE [LARGE SCALE GENOMIC DNA]</scope>
    <source>
        <strain evidence="2 3">DK169</strain>
    </source>
</reference>
<organism evidence="2 3">
    <name type="scientific">Flagellimonas eckloniae</name>
    <dbReference type="NCBI Taxonomy" id="346185"/>
    <lineage>
        <taxon>Bacteria</taxon>
        <taxon>Pseudomonadati</taxon>
        <taxon>Bacteroidota</taxon>
        <taxon>Flavobacteriia</taxon>
        <taxon>Flavobacteriales</taxon>
        <taxon>Flavobacteriaceae</taxon>
        <taxon>Flagellimonas</taxon>
    </lineage>
</organism>
<dbReference type="AlphaFoldDB" id="A0A0Q0XQQ3"/>